<keyword evidence="2" id="KW-0251">Elongation factor</keyword>
<dbReference type="GO" id="GO:0003924">
    <property type="term" value="F:GTPase activity"/>
    <property type="evidence" value="ECO:0007669"/>
    <property type="project" value="TreeGrafter"/>
</dbReference>
<evidence type="ECO:0000256" key="1">
    <source>
        <dbReference type="ARBA" id="ARBA00022490"/>
    </source>
</evidence>
<dbReference type="InterPro" id="IPR009000">
    <property type="entry name" value="Transl_B-barrel_sf"/>
</dbReference>
<comment type="caution">
    <text evidence="4">The sequence shown here is derived from an EMBL/GenBank/DDBJ whole genome shotgun (WGS) entry which is preliminary data.</text>
</comment>
<dbReference type="PANTHER" id="PTHR42908:SF10">
    <property type="entry name" value="EUKARYOTIC TRANSLATION ELONGATION FACTOR 2"/>
    <property type="match status" value="1"/>
</dbReference>
<dbReference type="GO" id="GO:1990904">
    <property type="term" value="C:ribonucleoprotein complex"/>
    <property type="evidence" value="ECO:0007669"/>
    <property type="project" value="TreeGrafter"/>
</dbReference>
<organism evidence="4 5">
    <name type="scientific">Favolaschia claudopus</name>
    <dbReference type="NCBI Taxonomy" id="2862362"/>
    <lineage>
        <taxon>Eukaryota</taxon>
        <taxon>Fungi</taxon>
        <taxon>Dikarya</taxon>
        <taxon>Basidiomycota</taxon>
        <taxon>Agaricomycotina</taxon>
        <taxon>Agaricomycetes</taxon>
        <taxon>Agaricomycetidae</taxon>
        <taxon>Agaricales</taxon>
        <taxon>Marasmiineae</taxon>
        <taxon>Mycenaceae</taxon>
        <taxon>Favolaschia</taxon>
    </lineage>
</organism>
<evidence type="ECO:0000313" key="5">
    <source>
        <dbReference type="Proteomes" id="UP001362999"/>
    </source>
</evidence>
<name>A0AAW0A4I9_9AGAR</name>
<gene>
    <name evidence="4" type="ORF">R3P38DRAFT_3615689</name>
</gene>
<keyword evidence="5" id="KW-1185">Reference proteome</keyword>
<proteinExistence type="predicted"/>
<dbReference type="PANTHER" id="PTHR42908">
    <property type="entry name" value="TRANSLATION ELONGATION FACTOR-RELATED"/>
    <property type="match status" value="1"/>
</dbReference>
<sequence>MTMRMSRSGCIYFLDDYVQHSIRRKAYASHHIASDLSNLQPQIGEVPGKMIDVMFPAAMECKFISSPLPPTCITGRCAVGLAKLVTSPRLQPPSRFDHVCLLPAPHQLVPANSPLPTTTVINLPSPATTHRYCIETLYKGPMDDESANAVRDFLYISKMVPTSDKGLFYAFGRVFADTVRYGLRSGKKEDLFLKSSNLWF</sequence>
<protein>
    <submittedName>
        <fullName evidence="4">Uncharacterized protein</fullName>
    </submittedName>
</protein>
<dbReference type="AlphaFoldDB" id="A0AAW0A4I9"/>
<accession>A0AAW0A4I9</accession>
<dbReference type="Proteomes" id="UP001362999">
    <property type="component" value="Unassembled WGS sequence"/>
</dbReference>
<keyword evidence="3" id="KW-0648">Protein biosynthesis</keyword>
<dbReference type="GO" id="GO:0003746">
    <property type="term" value="F:translation elongation factor activity"/>
    <property type="evidence" value="ECO:0007669"/>
    <property type="project" value="UniProtKB-KW"/>
</dbReference>
<evidence type="ECO:0000256" key="2">
    <source>
        <dbReference type="ARBA" id="ARBA00022768"/>
    </source>
</evidence>
<dbReference type="SUPFAM" id="SSF50447">
    <property type="entry name" value="Translation proteins"/>
    <property type="match status" value="1"/>
</dbReference>
<dbReference type="GO" id="GO:0043022">
    <property type="term" value="F:ribosome binding"/>
    <property type="evidence" value="ECO:0007669"/>
    <property type="project" value="TreeGrafter"/>
</dbReference>
<dbReference type="GO" id="GO:0005829">
    <property type="term" value="C:cytosol"/>
    <property type="evidence" value="ECO:0007669"/>
    <property type="project" value="TreeGrafter"/>
</dbReference>
<keyword evidence="1" id="KW-0963">Cytoplasm</keyword>
<evidence type="ECO:0000256" key="3">
    <source>
        <dbReference type="ARBA" id="ARBA00022917"/>
    </source>
</evidence>
<evidence type="ECO:0000313" key="4">
    <source>
        <dbReference type="EMBL" id="KAK7000749.1"/>
    </source>
</evidence>
<dbReference type="Gene3D" id="2.40.30.10">
    <property type="entry name" value="Translation factors"/>
    <property type="match status" value="1"/>
</dbReference>
<reference evidence="4 5" key="1">
    <citation type="journal article" date="2024" name="J Genomics">
        <title>Draft genome sequencing and assembly of Favolaschia claudopus CIRM-BRFM 2984 isolated from oak limbs.</title>
        <authorList>
            <person name="Navarro D."/>
            <person name="Drula E."/>
            <person name="Chaduli D."/>
            <person name="Cazenave R."/>
            <person name="Ahrendt S."/>
            <person name="Wang J."/>
            <person name="Lipzen A."/>
            <person name="Daum C."/>
            <person name="Barry K."/>
            <person name="Grigoriev I.V."/>
            <person name="Favel A."/>
            <person name="Rosso M.N."/>
            <person name="Martin F."/>
        </authorList>
    </citation>
    <scope>NUCLEOTIDE SEQUENCE [LARGE SCALE GENOMIC DNA]</scope>
    <source>
        <strain evidence="4 5">CIRM-BRFM 2984</strain>
    </source>
</reference>
<dbReference type="EMBL" id="JAWWNJ010000087">
    <property type="protein sequence ID" value="KAK7000749.1"/>
    <property type="molecule type" value="Genomic_DNA"/>
</dbReference>